<proteinExistence type="predicted"/>
<dbReference type="AlphaFoldDB" id="A0A4Y2R3K8"/>
<evidence type="ECO:0000313" key="1">
    <source>
        <dbReference type="EMBL" id="GBN70178.1"/>
    </source>
</evidence>
<dbReference type="EMBL" id="BGPR01015670">
    <property type="protein sequence ID" value="GBN70178.1"/>
    <property type="molecule type" value="Genomic_DNA"/>
</dbReference>
<dbReference type="Proteomes" id="UP000499080">
    <property type="component" value="Unassembled WGS sequence"/>
</dbReference>
<protein>
    <recommendedName>
        <fullName evidence="3">DUF5641 domain-containing protein</fullName>
    </recommendedName>
</protein>
<reference evidence="1 2" key="1">
    <citation type="journal article" date="2019" name="Sci. Rep.">
        <title>Orb-weaving spider Araneus ventricosus genome elucidates the spidroin gene catalogue.</title>
        <authorList>
            <person name="Kono N."/>
            <person name="Nakamura H."/>
            <person name="Ohtoshi R."/>
            <person name="Moran D.A.P."/>
            <person name="Shinohara A."/>
            <person name="Yoshida Y."/>
            <person name="Fujiwara M."/>
            <person name="Mori M."/>
            <person name="Tomita M."/>
            <person name="Arakawa K."/>
        </authorList>
    </citation>
    <scope>NUCLEOTIDE SEQUENCE [LARGE SCALE GENOMIC DNA]</scope>
</reference>
<dbReference type="PANTHER" id="PTHR38681">
    <property type="entry name" value="RETROVIRUS-RELATED POL POLYPROTEIN FROM TRANSPOSON 412-LIKE PROTEIN-RELATED"/>
    <property type="match status" value="1"/>
</dbReference>
<gene>
    <name evidence="1" type="ORF">AVEN_194978_1</name>
</gene>
<dbReference type="OrthoDB" id="8067857at2759"/>
<dbReference type="PANTHER" id="PTHR38681:SF1">
    <property type="entry name" value="RETROVIRUS-RELATED POL POLYPROTEIN FROM TRANSPOSON 412-LIKE PROTEIN"/>
    <property type="match status" value="1"/>
</dbReference>
<sequence length="155" mass="17743">MDSGCVFRESSFKNSTSSSQMLTEDTFLQRLRLYTRRLRPVPTSHHSSSNSFVPLDLRASSHVFVRCDTVRKTLEQPYWGSFKVIRRNENFFTLSVNKGQSTVSIDRLKPAYVLPDVSSESALSKTAESKSQKVSKQPVTRSGRRVRLVEPYQTY</sequence>
<evidence type="ECO:0000313" key="2">
    <source>
        <dbReference type="Proteomes" id="UP000499080"/>
    </source>
</evidence>
<keyword evidence="2" id="KW-1185">Reference proteome</keyword>
<accession>A0A4Y2R3K8</accession>
<name>A0A4Y2R3K8_ARAVE</name>
<organism evidence="1 2">
    <name type="scientific">Araneus ventricosus</name>
    <name type="common">Orbweaver spider</name>
    <name type="synonym">Epeira ventricosa</name>
    <dbReference type="NCBI Taxonomy" id="182803"/>
    <lineage>
        <taxon>Eukaryota</taxon>
        <taxon>Metazoa</taxon>
        <taxon>Ecdysozoa</taxon>
        <taxon>Arthropoda</taxon>
        <taxon>Chelicerata</taxon>
        <taxon>Arachnida</taxon>
        <taxon>Araneae</taxon>
        <taxon>Araneomorphae</taxon>
        <taxon>Entelegynae</taxon>
        <taxon>Araneoidea</taxon>
        <taxon>Araneidae</taxon>
        <taxon>Araneus</taxon>
    </lineage>
</organism>
<evidence type="ECO:0008006" key="3">
    <source>
        <dbReference type="Google" id="ProtNLM"/>
    </source>
</evidence>
<comment type="caution">
    <text evidence="1">The sequence shown here is derived from an EMBL/GenBank/DDBJ whole genome shotgun (WGS) entry which is preliminary data.</text>
</comment>